<feature type="compositionally biased region" description="Basic and acidic residues" evidence="2">
    <location>
        <begin position="405"/>
        <end position="418"/>
    </location>
</feature>
<sequence>MSFNNNNLFAMQQQQPWPQAVLQSLPSQHMGGAVGMGQAPNPGHQMPNTIMAGLQGVAGMQSPAMSNGLNAPNSMMMQLQQTLPQSFPQGNMNQPSPVFQPPQPNMLNSLGPRVAIACMAVVPENDPRRVVMQPNVQQMAGGPHTSSMQPHMRINANMGLQSGNMHQPVGPGMPVGQASMAAQPRSTLTLQEPLPMNRLNIGHNGNFQVMHHQENRDMSNVMDRGVVQTIFSHRDTGGLLQGGGHEPASLQVPVKSDYGAQGRPPSLQHQLNHKIQPMPTMDVPEGIKRPRTMHLDAVPDLPDLYNEPVYDEGPDRTRTSRTAQAAARGGNDDSLQSLDGGKSKPTQDPKKRATRQWKAFQEERERVHQMDEAKKQASKKKYDNDEEEGHRNRPNSQGARGSKRRLGEDNSQDGKGDSQGRATTTAVALTEAQRIANEEYQKKLREEALKSISLRRQKKAAEVSQKADMEAAPANPPPHDGAEMLSDLKVVSTPVLKKIQADLEMKLQKLRQLQDESKDKEEQIKATTIDKECCF</sequence>
<feature type="compositionally biased region" description="Basic and acidic residues" evidence="2">
    <location>
        <begin position="459"/>
        <end position="469"/>
    </location>
</feature>
<accession>L1JE21</accession>
<dbReference type="EnsemblProtists" id="EKX46567">
    <property type="protein sequence ID" value="EKX46567"/>
    <property type="gene ID" value="GUITHDRAFT_107771"/>
</dbReference>
<feature type="compositionally biased region" description="Basic and acidic residues" evidence="2">
    <location>
        <begin position="360"/>
        <end position="391"/>
    </location>
</feature>
<proteinExistence type="predicted"/>
<reference evidence="3 5" key="1">
    <citation type="journal article" date="2012" name="Nature">
        <title>Algal genomes reveal evolutionary mosaicism and the fate of nucleomorphs.</title>
        <authorList>
            <consortium name="DOE Joint Genome Institute"/>
            <person name="Curtis B.A."/>
            <person name="Tanifuji G."/>
            <person name="Burki F."/>
            <person name="Gruber A."/>
            <person name="Irimia M."/>
            <person name="Maruyama S."/>
            <person name="Arias M.C."/>
            <person name="Ball S.G."/>
            <person name="Gile G.H."/>
            <person name="Hirakawa Y."/>
            <person name="Hopkins J.F."/>
            <person name="Kuo A."/>
            <person name="Rensing S.A."/>
            <person name="Schmutz J."/>
            <person name="Symeonidi A."/>
            <person name="Elias M."/>
            <person name="Eveleigh R.J."/>
            <person name="Herman E.K."/>
            <person name="Klute M.J."/>
            <person name="Nakayama T."/>
            <person name="Obornik M."/>
            <person name="Reyes-Prieto A."/>
            <person name="Armbrust E.V."/>
            <person name="Aves S.J."/>
            <person name="Beiko R.G."/>
            <person name="Coutinho P."/>
            <person name="Dacks J.B."/>
            <person name="Durnford D.G."/>
            <person name="Fast N.M."/>
            <person name="Green B.R."/>
            <person name="Grisdale C.J."/>
            <person name="Hempel F."/>
            <person name="Henrissat B."/>
            <person name="Hoppner M.P."/>
            <person name="Ishida K."/>
            <person name="Kim E."/>
            <person name="Koreny L."/>
            <person name="Kroth P.G."/>
            <person name="Liu Y."/>
            <person name="Malik S.B."/>
            <person name="Maier U.G."/>
            <person name="McRose D."/>
            <person name="Mock T."/>
            <person name="Neilson J.A."/>
            <person name="Onodera N.T."/>
            <person name="Poole A.M."/>
            <person name="Pritham E.J."/>
            <person name="Richards T.A."/>
            <person name="Rocap G."/>
            <person name="Roy S.W."/>
            <person name="Sarai C."/>
            <person name="Schaack S."/>
            <person name="Shirato S."/>
            <person name="Slamovits C.H."/>
            <person name="Spencer D.F."/>
            <person name="Suzuki S."/>
            <person name="Worden A.Z."/>
            <person name="Zauner S."/>
            <person name="Barry K."/>
            <person name="Bell C."/>
            <person name="Bharti A.K."/>
            <person name="Crow J.A."/>
            <person name="Grimwood J."/>
            <person name="Kramer R."/>
            <person name="Lindquist E."/>
            <person name="Lucas S."/>
            <person name="Salamov A."/>
            <person name="McFadden G.I."/>
            <person name="Lane C.E."/>
            <person name="Keeling P.J."/>
            <person name="Gray M.W."/>
            <person name="Grigoriev I.V."/>
            <person name="Archibald J.M."/>
        </authorList>
    </citation>
    <scope>NUCLEOTIDE SEQUENCE</scope>
    <source>
        <strain evidence="3 5">CCMP2712</strain>
    </source>
</reference>
<name>L1JE21_GUITC</name>
<dbReference type="HOGENOM" id="CLU_509473_0_0_1"/>
<dbReference type="Proteomes" id="UP000011087">
    <property type="component" value="Unassembled WGS sequence"/>
</dbReference>
<organism evidence="3">
    <name type="scientific">Guillardia theta (strain CCMP2712)</name>
    <name type="common">Cryptophyte</name>
    <dbReference type="NCBI Taxonomy" id="905079"/>
    <lineage>
        <taxon>Eukaryota</taxon>
        <taxon>Cryptophyceae</taxon>
        <taxon>Pyrenomonadales</taxon>
        <taxon>Geminigeraceae</taxon>
        <taxon>Guillardia</taxon>
    </lineage>
</organism>
<keyword evidence="5" id="KW-1185">Reference proteome</keyword>
<reference evidence="5" key="2">
    <citation type="submission" date="2012-11" db="EMBL/GenBank/DDBJ databases">
        <authorList>
            <person name="Kuo A."/>
            <person name="Curtis B.A."/>
            <person name="Tanifuji G."/>
            <person name="Burki F."/>
            <person name="Gruber A."/>
            <person name="Irimia M."/>
            <person name="Maruyama S."/>
            <person name="Arias M.C."/>
            <person name="Ball S.G."/>
            <person name="Gile G.H."/>
            <person name="Hirakawa Y."/>
            <person name="Hopkins J.F."/>
            <person name="Rensing S.A."/>
            <person name="Schmutz J."/>
            <person name="Symeonidi A."/>
            <person name="Elias M."/>
            <person name="Eveleigh R.J."/>
            <person name="Herman E.K."/>
            <person name="Klute M.J."/>
            <person name="Nakayama T."/>
            <person name="Obornik M."/>
            <person name="Reyes-Prieto A."/>
            <person name="Armbrust E.V."/>
            <person name="Aves S.J."/>
            <person name="Beiko R.G."/>
            <person name="Coutinho P."/>
            <person name="Dacks J.B."/>
            <person name="Durnford D.G."/>
            <person name="Fast N.M."/>
            <person name="Green B.R."/>
            <person name="Grisdale C."/>
            <person name="Hempe F."/>
            <person name="Henrissat B."/>
            <person name="Hoppner M.P."/>
            <person name="Ishida K.-I."/>
            <person name="Kim E."/>
            <person name="Koreny L."/>
            <person name="Kroth P.G."/>
            <person name="Liu Y."/>
            <person name="Malik S.-B."/>
            <person name="Maier U.G."/>
            <person name="McRose D."/>
            <person name="Mock T."/>
            <person name="Neilson J.A."/>
            <person name="Onodera N.T."/>
            <person name="Poole A.M."/>
            <person name="Pritham E.J."/>
            <person name="Richards T.A."/>
            <person name="Rocap G."/>
            <person name="Roy S.W."/>
            <person name="Sarai C."/>
            <person name="Schaack S."/>
            <person name="Shirato S."/>
            <person name="Slamovits C.H."/>
            <person name="Spencer D.F."/>
            <person name="Suzuki S."/>
            <person name="Worden A.Z."/>
            <person name="Zauner S."/>
            <person name="Barry K."/>
            <person name="Bell C."/>
            <person name="Bharti A.K."/>
            <person name="Crow J.A."/>
            <person name="Grimwood J."/>
            <person name="Kramer R."/>
            <person name="Lindquist E."/>
            <person name="Lucas S."/>
            <person name="Salamov A."/>
            <person name="McFadden G.I."/>
            <person name="Lane C.E."/>
            <person name="Keeling P.J."/>
            <person name="Gray M.W."/>
            <person name="Grigoriev I.V."/>
            <person name="Archibald J.M."/>
        </authorList>
    </citation>
    <scope>NUCLEOTIDE SEQUENCE</scope>
    <source>
        <strain evidence="5">CCMP2712</strain>
    </source>
</reference>
<dbReference type="RefSeq" id="XP_005833547.1">
    <property type="nucleotide sequence ID" value="XM_005833490.1"/>
</dbReference>
<dbReference type="KEGG" id="gtt:GUITHDRAFT_107771"/>
<evidence type="ECO:0000313" key="3">
    <source>
        <dbReference type="EMBL" id="EKX46567.1"/>
    </source>
</evidence>
<dbReference type="GeneID" id="17303233"/>
<protein>
    <submittedName>
        <fullName evidence="3 4">Uncharacterized protein</fullName>
    </submittedName>
</protein>
<dbReference type="EMBL" id="JH992994">
    <property type="protein sequence ID" value="EKX46567.1"/>
    <property type="molecule type" value="Genomic_DNA"/>
</dbReference>
<evidence type="ECO:0000313" key="4">
    <source>
        <dbReference type="EnsemblProtists" id="EKX46567"/>
    </source>
</evidence>
<evidence type="ECO:0000256" key="1">
    <source>
        <dbReference type="SAM" id="Coils"/>
    </source>
</evidence>
<dbReference type="AlphaFoldDB" id="L1JE21"/>
<evidence type="ECO:0000256" key="2">
    <source>
        <dbReference type="SAM" id="MobiDB-lite"/>
    </source>
</evidence>
<feature type="coiled-coil region" evidence="1">
    <location>
        <begin position="496"/>
        <end position="530"/>
    </location>
</feature>
<feature type="compositionally biased region" description="Basic and acidic residues" evidence="2">
    <location>
        <begin position="341"/>
        <end position="351"/>
    </location>
</feature>
<feature type="region of interest" description="Disordered" evidence="2">
    <location>
        <begin position="455"/>
        <end position="482"/>
    </location>
</feature>
<keyword evidence="1" id="KW-0175">Coiled coil</keyword>
<reference evidence="4" key="3">
    <citation type="submission" date="2015-06" db="UniProtKB">
        <authorList>
            <consortium name="EnsemblProtists"/>
        </authorList>
    </citation>
    <scope>IDENTIFICATION</scope>
</reference>
<feature type="region of interest" description="Disordered" evidence="2">
    <location>
        <begin position="298"/>
        <end position="425"/>
    </location>
</feature>
<gene>
    <name evidence="3" type="ORF">GUITHDRAFT_107771</name>
</gene>
<feature type="region of interest" description="Disordered" evidence="2">
    <location>
        <begin position="241"/>
        <end position="268"/>
    </location>
</feature>
<evidence type="ECO:0000313" key="5">
    <source>
        <dbReference type="Proteomes" id="UP000011087"/>
    </source>
</evidence>
<dbReference type="PaxDb" id="55529-EKX46567"/>